<evidence type="ECO:0000313" key="3">
    <source>
        <dbReference type="Proteomes" id="UP000063387"/>
    </source>
</evidence>
<gene>
    <name evidence="2" type="ORF">LOKO_03019</name>
</gene>
<reference evidence="2 3" key="1">
    <citation type="journal article" date="2016" name="Genome Announc.">
        <title>Draft Genome Sequence of 'Halomonas chromatireducens' Strain AGD 8-3, a Haloalkaliphilic Chromate- and Selenite-Reducing Gammaproteobacterium.</title>
        <authorList>
            <person name="Sharko F.S."/>
            <person name="Shapovalova A.A."/>
            <person name="Tsygankova S.V."/>
            <person name="Komova A.V."/>
            <person name="Boulygina E.S."/>
            <person name="Teslyuk A.B."/>
            <person name="Gotovtsev P.M."/>
            <person name="Namsaraev Z.B."/>
            <person name="Khijniak T.V."/>
            <person name="Nedoluzhko A.V."/>
            <person name="Vasilov R.G."/>
        </authorList>
    </citation>
    <scope>NUCLEOTIDE SEQUENCE [LARGE SCALE GENOMIC DNA]</scope>
    <source>
        <strain evidence="2 3">AGD 8-3</strain>
    </source>
</reference>
<organism evidence="2 3">
    <name type="scientific">Halomonas chromatireducens</name>
    <dbReference type="NCBI Taxonomy" id="507626"/>
    <lineage>
        <taxon>Bacteria</taxon>
        <taxon>Pseudomonadati</taxon>
        <taxon>Pseudomonadota</taxon>
        <taxon>Gammaproteobacteria</taxon>
        <taxon>Oceanospirillales</taxon>
        <taxon>Halomonadaceae</taxon>
        <taxon>Halomonas</taxon>
    </lineage>
</organism>
<evidence type="ECO:0000313" key="2">
    <source>
        <dbReference type="EMBL" id="AMD02067.1"/>
    </source>
</evidence>
<dbReference type="EMBL" id="CP014226">
    <property type="protein sequence ID" value="AMD02067.1"/>
    <property type="molecule type" value="Genomic_DNA"/>
</dbReference>
<dbReference type="RefSeq" id="WP_066451084.1">
    <property type="nucleotide sequence ID" value="NZ_CP014226.1"/>
</dbReference>
<dbReference type="KEGG" id="hco:LOKO_03019"/>
<dbReference type="OrthoDB" id="6362681at2"/>
<proteinExistence type="predicted"/>
<reference evidence="2 3" key="2">
    <citation type="submission" date="2016-02" db="EMBL/GenBank/DDBJ databases">
        <authorList>
            <person name="Wen L."/>
            <person name="He K."/>
            <person name="Yang H."/>
        </authorList>
    </citation>
    <scope>NUCLEOTIDE SEQUENCE [LARGE SCALE GENOMIC DNA]</scope>
    <source>
        <strain evidence="2 3">AGD 8-3</strain>
    </source>
</reference>
<sequence>MTSEPQRLQYLEAMGLTVWVARYRLPNARPSEACEWVTQAPAAAVAPAERLHALLEEAEPPAAKQPASVTSPPPSLRAVQPGRARQMLGGGAGEAGSGPEAGIEAAGPPRETPLNQEPLRFSLQVACLDDRWLLLKPGDEPPTEVHLNLLGNLLHAVGISLSRSPRFQGLRWPPVEGLPAEAPLEEAREGVQAFIAGAGRHGWAPERVLLFGSDETLEQVLNLDGEHCELLDLPGWRVPDLEELANSAEAKRGLWPSLVAWREAWCSNSKGGAPSDTGDEAPGHD</sequence>
<dbReference type="AlphaFoldDB" id="A0A109UMU0"/>
<dbReference type="PATRIC" id="fig|507626.3.peg.3015"/>
<feature type="region of interest" description="Disordered" evidence="1">
    <location>
        <begin position="59"/>
        <end position="115"/>
    </location>
</feature>
<protein>
    <submittedName>
        <fullName evidence="2">Uncharacterized protein</fullName>
    </submittedName>
</protein>
<dbReference type="Proteomes" id="UP000063387">
    <property type="component" value="Chromosome"/>
</dbReference>
<name>A0A109UMU0_9GAMM</name>
<accession>A0A109UMU0</accession>
<keyword evidence="3" id="KW-1185">Reference proteome</keyword>
<dbReference type="STRING" id="507626.LOKO_03019"/>
<evidence type="ECO:0000256" key="1">
    <source>
        <dbReference type="SAM" id="MobiDB-lite"/>
    </source>
</evidence>
<feature type="compositionally biased region" description="Low complexity" evidence="1">
    <location>
        <begin position="97"/>
        <end position="109"/>
    </location>
</feature>